<feature type="chain" id="PRO_5003406246" description="CUB-like domain-containing protein" evidence="1">
    <location>
        <begin position="23"/>
        <end position="349"/>
    </location>
</feature>
<dbReference type="EMBL" id="GL379939">
    <property type="protein sequence ID" value="EGT36895.1"/>
    <property type="molecule type" value="Genomic_DNA"/>
</dbReference>
<reference evidence="4" key="1">
    <citation type="submission" date="2011-07" db="EMBL/GenBank/DDBJ databases">
        <authorList>
            <consortium name="Caenorhabditis brenneri Sequencing and Analysis Consortium"/>
            <person name="Wilson R.K."/>
        </authorList>
    </citation>
    <scope>NUCLEOTIDE SEQUENCE [LARGE SCALE GENOMIC DNA]</scope>
    <source>
        <strain evidence="4">PB2801</strain>
    </source>
</reference>
<sequence length="349" mass="38264">MAYLVRILLLIAVLYSGSGVFALNCSQIPSADIIPGRFIFIPDGASSRTQIPPNWDCTYQITVPPLIYATISLENGLQGYNDVIIVRDEQGTYTMVSSRSAPTVYFYVFPNTTTTFQVSTKSVDMKSSFRLVVYYQRMPNATVTQMTSSSLTYFELNDLQVNSDKLPQTIQALENISLSIAASGYSSDVFDNYFVIDGDFSQQNAVYRMTSFLSQNYISSGNTLTLVGLDIWNSESSVVLTPLSQTQQFDSLTSFGVYFNENQLKIDATTGGRQRKAVTVVSMTNAVVILGVEMTPPCTSLKAVSAPLTSSSTVLLDFTAVTDYPRNITEKVFGIIAENCAATLKMMSG</sequence>
<dbReference type="Proteomes" id="UP000008068">
    <property type="component" value="Unassembled WGS sequence"/>
</dbReference>
<evidence type="ECO:0000259" key="2">
    <source>
        <dbReference type="Pfam" id="PF02408"/>
    </source>
</evidence>
<accession>G0NSM5</accession>
<dbReference type="PANTHER" id="PTHR21447">
    <property type="entry name" value="RING-TYPE DOMAIN-CONTAINING PROTEIN-RELATED"/>
    <property type="match status" value="1"/>
</dbReference>
<evidence type="ECO:0000313" key="3">
    <source>
        <dbReference type="EMBL" id="EGT36895.1"/>
    </source>
</evidence>
<dbReference type="InterPro" id="IPR035914">
    <property type="entry name" value="Sperma_CUB_dom_sf"/>
</dbReference>
<dbReference type="Pfam" id="PF02408">
    <property type="entry name" value="CUB_2"/>
    <property type="match status" value="1"/>
</dbReference>
<dbReference type="InParanoid" id="G0NSM5"/>
<evidence type="ECO:0000313" key="4">
    <source>
        <dbReference type="Proteomes" id="UP000008068"/>
    </source>
</evidence>
<dbReference type="HOGENOM" id="CLU_025156_0_0_1"/>
<organism evidence="4">
    <name type="scientific">Caenorhabditis brenneri</name>
    <name type="common">Nematode worm</name>
    <dbReference type="NCBI Taxonomy" id="135651"/>
    <lineage>
        <taxon>Eukaryota</taxon>
        <taxon>Metazoa</taxon>
        <taxon>Ecdysozoa</taxon>
        <taxon>Nematoda</taxon>
        <taxon>Chromadorea</taxon>
        <taxon>Rhabditida</taxon>
        <taxon>Rhabditina</taxon>
        <taxon>Rhabditomorpha</taxon>
        <taxon>Rhabditoidea</taxon>
        <taxon>Rhabditidae</taxon>
        <taxon>Peloderinae</taxon>
        <taxon>Caenorhabditis</taxon>
    </lineage>
</organism>
<dbReference type="PANTHER" id="PTHR21447:SF9">
    <property type="entry name" value="CUB-LIKE DOMAIN-CONTAINING PROTEIN"/>
    <property type="match status" value="1"/>
</dbReference>
<keyword evidence="1" id="KW-0732">Signal</keyword>
<dbReference type="OrthoDB" id="5817028at2759"/>
<evidence type="ECO:0000256" key="1">
    <source>
        <dbReference type="SAM" id="SignalP"/>
    </source>
</evidence>
<proteinExistence type="predicted"/>
<dbReference type="SUPFAM" id="SSF49854">
    <property type="entry name" value="Spermadhesin, CUB domain"/>
    <property type="match status" value="1"/>
</dbReference>
<name>G0NSM5_CAEBE</name>
<dbReference type="AlphaFoldDB" id="G0NSM5"/>
<feature type="signal peptide" evidence="1">
    <location>
        <begin position="1"/>
        <end position="22"/>
    </location>
</feature>
<protein>
    <recommendedName>
        <fullName evidence="2">CUB-like domain-containing protein</fullName>
    </recommendedName>
</protein>
<dbReference type="InterPro" id="IPR003366">
    <property type="entry name" value="CUB-like_dom"/>
</dbReference>
<dbReference type="STRING" id="135651.G0NSM5"/>
<dbReference type="eggNOG" id="ENOG502TG7H">
    <property type="taxonomic scope" value="Eukaryota"/>
</dbReference>
<keyword evidence="4" id="KW-1185">Reference proteome</keyword>
<gene>
    <name evidence="3" type="ORF">CAEBREN_23131</name>
</gene>
<dbReference type="GO" id="GO:0045087">
    <property type="term" value="P:innate immune response"/>
    <property type="evidence" value="ECO:0007669"/>
    <property type="project" value="TreeGrafter"/>
</dbReference>
<feature type="domain" description="CUB-like" evidence="2">
    <location>
        <begin position="27"/>
        <end position="139"/>
    </location>
</feature>
<dbReference type="GO" id="GO:0045121">
    <property type="term" value="C:membrane raft"/>
    <property type="evidence" value="ECO:0007669"/>
    <property type="project" value="TreeGrafter"/>
</dbReference>